<name>A0A933L3V9_9HYPH</name>
<comment type="caution">
    <text evidence="2">The sequence shown here is derived from an EMBL/GenBank/DDBJ whole genome shotgun (WGS) entry which is preliminary data.</text>
</comment>
<dbReference type="Proteomes" id="UP000782610">
    <property type="component" value="Unassembled WGS sequence"/>
</dbReference>
<dbReference type="EMBL" id="JACRAF010000056">
    <property type="protein sequence ID" value="MBI4923458.1"/>
    <property type="molecule type" value="Genomic_DNA"/>
</dbReference>
<dbReference type="Pfam" id="PF13788">
    <property type="entry name" value="DUF4180"/>
    <property type="match status" value="1"/>
</dbReference>
<evidence type="ECO:0000313" key="3">
    <source>
        <dbReference type="Proteomes" id="UP000782610"/>
    </source>
</evidence>
<accession>A0A933L3V9</accession>
<evidence type="ECO:0000259" key="1">
    <source>
        <dbReference type="Pfam" id="PF13788"/>
    </source>
</evidence>
<feature type="domain" description="DUF4180" evidence="1">
    <location>
        <begin position="5"/>
        <end position="105"/>
    </location>
</feature>
<organism evidence="2 3">
    <name type="scientific">Devosia nanyangense</name>
    <dbReference type="NCBI Taxonomy" id="1228055"/>
    <lineage>
        <taxon>Bacteria</taxon>
        <taxon>Pseudomonadati</taxon>
        <taxon>Pseudomonadota</taxon>
        <taxon>Alphaproteobacteria</taxon>
        <taxon>Hyphomicrobiales</taxon>
        <taxon>Devosiaceae</taxon>
        <taxon>Devosia</taxon>
    </lineage>
</organism>
<protein>
    <submittedName>
        <fullName evidence="2">DUF4180 domain-containing protein</fullName>
    </submittedName>
</protein>
<dbReference type="InterPro" id="IPR025438">
    <property type="entry name" value="DUF4180"/>
</dbReference>
<reference evidence="2" key="1">
    <citation type="submission" date="2020-07" db="EMBL/GenBank/DDBJ databases">
        <title>Huge and variable diversity of episymbiotic CPR bacteria and DPANN archaea in groundwater ecosystems.</title>
        <authorList>
            <person name="He C.Y."/>
            <person name="Keren R."/>
            <person name="Whittaker M."/>
            <person name="Farag I.F."/>
            <person name="Doudna J."/>
            <person name="Cate J.H.D."/>
            <person name="Banfield J.F."/>
        </authorList>
    </citation>
    <scope>NUCLEOTIDE SEQUENCE</scope>
    <source>
        <strain evidence="2">NC_groundwater_1586_Pr3_B-0.1um_66_15</strain>
    </source>
</reference>
<sequence length="105" mass="11266">MSTYTLPAAGPPIATEDDARDVVGDALGQGAELVVIPVERLSPDFFRLGTGLAGAVLQKFTNYRLRVAIVGDISAYAAKSAPLRDFVRESNRRGEVRFLASEAEL</sequence>
<evidence type="ECO:0000313" key="2">
    <source>
        <dbReference type="EMBL" id="MBI4923458.1"/>
    </source>
</evidence>
<proteinExistence type="predicted"/>
<gene>
    <name evidence="2" type="ORF">HY834_17090</name>
</gene>
<dbReference type="AlphaFoldDB" id="A0A933L3V9"/>